<dbReference type="GO" id="GO:0031672">
    <property type="term" value="C:A band"/>
    <property type="evidence" value="ECO:0007669"/>
    <property type="project" value="UniProtKB-ARBA"/>
</dbReference>
<dbReference type="InterPro" id="IPR013783">
    <property type="entry name" value="Ig-like_fold"/>
</dbReference>
<dbReference type="FunFam" id="2.60.40.10:FF:001369">
    <property type="entry name" value="Muscle M-line assembly protein unc-89"/>
    <property type="match status" value="1"/>
</dbReference>
<dbReference type="Gene3D" id="2.60.40.10">
    <property type="entry name" value="Immunoglobulins"/>
    <property type="match status" value="5"/>
</dbReference>
<evidence type="ECO:0000256" key="2">
    <source>
        <dbReference type="ARBA" id="ARBA00006692"/>
    </source>
</evidence>
<dbReference type="SUPFAM" id="SSF48726">
    <property type="entry name" value="Immunoglobulin"/>
    <property type="match status" value="4"/>
</dbReference>
<dbReference type="PANTHER" id="PTHR47633:SF16">
    <property type="entry name" value="CAVP-TARGET PROTEIN-LIKE"/>
    <property type="match status" value="1"/>
</dbReference>
<dbReference type="OrthoDB" id="5969272at2759"/>
<dbReference type="WBParaSite" id="EVEC_0000681701-mRNA-1">
    <property type="protein sequence ID" value="EVEC_0000681701-mRNA-1"/>
    <property type="gene ID" value="EVEC_0000681701"/>
</dbReference>
<dbReference type="InterPro" id="IPR003599">
    <property type="entry name" value="Ig_sub"/>
</dbReference>
<dbReference type="GO" id="GO:0004672">
    <property type="term" value="F:protein kinase activity"/>
    <property type="evidence" value="ECO:0007669"/>
    <property type="project" value="TreeGrafter"/>
</dbReference>
<feature type="signal peptide" evidence="6">
    <location>
        <begin position="1"/>
        <end position="23"/>
    </location>
</feature>
<evidence type="ECO:0000313" key="11">
    <source>
        <dbReference type="WBParaSite" id="EVEC_0000681701-mRNA-1"/>
    </source>
</evidence>
<dbReference type="InterPro" id="IPR036116">
    <property type="entry name" value="FN3_sf"/>
</dbReference>
<dbReference type="STRING" id="51028.A0A0N4V8V1"/>
<comment type="subcellular location">
    <subcellularLocation>
        <location evidence="1">Cytoplasm</location>
    </subcellularLocation>
</comment>
<feature type="domain" description="Fibronectin type-III" evidence="8">
    <location>
        <begin position="279"/>
        <end position="375"/>
    </location>
</feature>
<dbReference type="Pfam" id="PF00041">
    <property type="entry name" value="fn3"/>
    <property type="match status" value="1"/>
</dbReference>
<dbReference type="SMART" id="SM00409">
    <property type="entry name" value="IG"/>
    <property type="match status" value="4"/>
</dbReference>
<dbReference type="FunFam" id="2.60.40.10:FF:000107">
    <property type="entry name" value="Myosin, light chain kinase a"/>
    <property type="match status" value="1"/>
</dbReference>
<dbReference type="SMART" id="SM00408">
    <property type="entry name" value="IGc2"/>
    <property type="match status" value="3"/>
</dbReference>
<dbReference type="GO" id="GO:0060298">
    <property type="term" value="P:positive regulation of sarcomere organization"/>
    <property type="evidence" value="ECO:0007669"/>
    <property type="project" value="UniProtKB-ARBA"/>
</dbReference>
<dbReference type="EMBL" id="UXUI01008481">
    <property type="protein sequence ID" value="VDD91614.1"/>
    <property type="molecule type" value="Genomic_DNA"/>
</dbReference>
<evidence type="ECO:0000256" key="4">
    <source>
        <dbReference type="ARBA" id="ARBA00022737"/>
    </source>
</evidence>
<dbReference type="InterPro" id="IPR003598">
    <property type="entry name" value="Ig_sub2"/>
</dbReference>
<dbReference type="InterPro" id="IPR036179">
    <property type="entry name" value="Ig-like_dom_sf"/>
</dbReference>
<dbReference type="CDD" id="cd00063">
    <property type="entry name" value="FN3"/>
    <property type="match status" value="1"/>
</dbReference>
<dbReference type="InterPro" id="IPR013098">
    <property type="entry name" value="Ig_I-set"/>
</dbReference>
<dbReference type="Proteomes" id="UP000274131">
    <property type="component" value="Unassembled WGS sequence"/>
</dbReference>
<comment type="similarity">
    <text evidence="2">Belongs to the protein kinase superfamily. CAMK Ser/Thr protein kinase family.</text>
</comment>
<feature type="chain" id="PRO_5043122745" evidence="6">
    <location>
        <begin position="24"/>
        <end position="696"/>
    </location>
</feature>
<keyword evidence="10" id="KW-1185">Reference proteome</keyword>
<evidence type="ECO:0000256" key="5">
    <source>
        <dbReference type="ARBA" id="ARBA00023319"/>
    </source>
</evidence>
<dbReference type="PROSITE" id="PS50853">
    <property type="entry name" value="FN3"/>
    <property type="match status" value="1"/>
</dbReference>
<evidence type="ECO:0000256" key="1">
    <source>
        <dbReference type="ARBA" id="ARBA00004496"/>
    </source>
</evidence>
<dbReference type="PROSITE" id="PS50835">
    <property type="entry name" value="IG_LIKE"/>
    <property type="match status" value="4"/>
</dbReference>
<dbReference type="CDD" id="cd00096">
    <property type="entry name" value="Ig"/>
    <property type="match status" value="1"/>
</dbReference>
<feature type="domain" description="Ig-like" evidence="7">
    <location>
        <begin position="151"/>
        <end position="240"/>
    </location>
</feature>
<evidence type="ECO:0000256" key="6">
    <source>
        <dbReference type="SAM" id="SignalP"/>
    </source>
</evidence>
<dbReference type="FunFam" id="2.60.40.10:FF:000080">
    <property type="entry name" value="Myosin light chain kinase, smooth muscle"/>
    <property type="match status" value="1"/>
</dbReference>
<accession>A0A0N4V8V1</accession>
<dbReference type="GO" id="GO:0045989">
    <property type="term" value="P:positive regulation of striated muscle contraction"/>
    <property type="evidence" value="ECO:0007669"/>
    <property type="project" value="UniProtKB-ARBA"/>
</dbReference>
<keyword evidence="4" id="KW-0677">Repeat</keyword>
<dbReference type="Pfam" id="PF07679">
    <property type="entry name" value="I-set"/>
    <property type="match status" value="4"/>
</dbReference>
<dbReference type="GO" id="GO:0040017">
    <property type="term" value="P:positive regulation of locomotion"/>
    <property type="evidence" value="ECO:0007669"/>
    <property type="project" value="UniProtKB-ARBA"/>
</dbReference>
<dbReference type="FunFam" id="2.60.40.10:FF:000425">
    <property type="entry name" value="Myosin light chain kinase"/>
    <property type="match status" value="1"/>
</dbReference>
<dbReference type="InterPro" id="IPR007110">
    <property type="entry name" value="Ig-like_dom"/>
</dbReference>
<proteinExistence type="inferred from homology"/>
<sequence length="696" mass="78201">MTISPSKYIFITVFLLAFEGARKISIQKPEEPLEPEEKKPRIRRGLYNMNIHQGSNIEMQVCTSGWPTPTVKWFKDGAELLPDDHRLIWTDERGIHRCIILNSSPDDEGEYSLEATNKLGTAKTEGLITIIKPREAEGYLGDSRGGIPYPPGFIRQLKNKHVFSHMPTIFDCLIVGHPPPEVEWYHNGQRIIPGGRVKIQSCGGGSHAIIILDTLPEDAGEYVCIARNSHGTASSSAVLDVTVPHLDEIKFNGAADVTPYLTEEYGFRKINFASFPTPPDRGPFIKEVTGHYLTLSWIPTKRAPPRYPQVTYVIEIRELPEKEWTLLDYNIPEPVCKVRNLELGKSYQFRVRAENIYGISDPSPASPPSRLMAPPQPVLDKNKRVIPLLDPYAEKALDQAYAEQYACAPWFAPGVVEKRYCAENDTLTITLHVSGYPDPKITWKFRGWDLDTTSPLSKTRVVTYGGTETTLTVSGFDKDNAGQYQCVAVNQYGEAQQNVFVDLAVRPSFLQPLENKIASSAQRLRLDVRVDGNPFPELKWMKEWRPIVESSRVHFVQDGPFLCSLIIEDPMWRDCGIYSVTATNEAGTATTSCSVTVEAEGDYNDVQLPKKPINLEMKKVRDLYEIDKKDEKVAASGAPFHVTERATGKCFLAQLRPVDDSLSRNIDIYNTINHPNIVQLRQIVADQGIAVVVYQK</sequence>
<dbReference type="InterPro" id="IPR003961">
    <property type="entry name" value="FN3_dom"/>
</dbReference>
<evidence type="ECO:0000256" key="3">
    <source>
        <dbReference type="ARBA" id="ARBA00022490"/>
    </source>
</evidence>
<feature type="domain" description="Ig-like" evidence="7">
    <location>
        <begin position="507"/>
        <end position="596"/>
    </location>
</feature>
<keyword evidence="5" id="KW-0393">Immunoglobulin domain</keyword>
<dbReference type="SMART" id="SM00060">
    <property type="entry name" value="FN3"/>
    <property type="match status" value="1"/>
</dbReference>
<dbReference type="AlphaFoldDB" id="A0A0N4V8V1"/>
<reference evidence="9 10" key="2">
    <citation type="submission" date="2018-10" db="EMBL/GenBank/DDBJ databases">
        <authorList>
            <consortium name="Pathogen Informatics"/>
        </authorList>
    </citation>
    <scope>NUCLEOTIDE SEQUENCE [LARGE SCALE GENOMIC DNA]</scope>
</reference>
<feature type="domain" description="Ig-like" evidence="7">
    <location>
        <begin position="40"/>
        <end position="129"/>
    </location>
</feature>
<feature type="domain" description="Ig-like" evidence="7">
    <location>
        <begin position="413"/>
        <end position="502"/>
    </location>
</feature>
<keyword evidence="6" id="KW-0732">Signal</keyword>
<name>A0A0N4V8V1_ENTVE</name>
<evidence type="ECO:0000259" key="7">
    <source>
        <dbReference type="PROSITE" id="PS50835"/>
    </source>
</evidence>
<keyword evidence="3" id="KW-0963">Cytoplasm</keyword>
<evidence type="ECO:0000313" key="10">
    <source>
        <dbReference type="Proteomes" id="UP000274131"/>
    </source>
</evidence>
<evidence type="ECO:0000259" key="8">
    <source>
        <dbReference type="PROSITE" id="PS50853"/>
    </source>
</evidence>
<dbReference type="GO" id="GO:0019899">
    <property type="term" value="F:enzyme binding"/>
    <property type="evidence" value="ECO:0007669"/>
    <property type="project" value="UniProtKB-ARBA"/>
</dbReference>
<organism evidence="11">
    <name type="scientific">Enterobius vermicularis</name>
    <name type="common">Human pinworm</name>
    <dbReference type="NCBI Taxonomy" id="51028"/>
    <lineage>
        <taxon>Eukaryota</taxon>
        <taxon>Metazoa</taxon>
        <taxon>Ecdysozoa</taxon>
        <taxon>Nematoda</taxon>
        <taxon>Chromadorea</taxon>
        <taxon>Rhabditida</taxon>
        <taxon>Spirurina</taxon>
        <taxon>Oxyuridomorpha</taxon>
        <taxon>Oxyuroidea</taxon>
        <taxon>Oxyuridae</taxon>
        <taxon>Enterobius</taxon>
    </lineage>
</organism>
<dbReference type="PANTHER" id="PTHR47633">
    <property type="entry name" value="IMMUNOGLOBULIN"/>
    <property type="match status" value="1"/>
</dbReference>
<reference evidence="11" key="1">
    <citation type="submission" date="2017-02" db="UniProtKB">
        <authorList>
            <consortium name="WormBaseParasite"/>
        </authorList>
    </citation>
    <scope>IDENTIFICATION</scope>
</reference>
<dbReference type="SUPFAM" id="SSF49265">
    <property type="entry name" value="Fibronectin type III"/>
    <property type="match status" value="1"/>
</dbReference>
<gene>
    <name evidence="9" type="ORF">EVEC_LOCUS6365</name>
</gene>
<dbReference type="Gene3D" id="3.30.200.20">
    <property type="entry name" value="Phosphorylase Kinase, domain 1"/>
    <property type="match status" value="1"/>
</dbReference>
<protein>
    <submittedName>
        <fullName evidence="11">Muscle M-line assembly protein unc-89</fullName>
    </submittedName>
</protein>
<evidence type="ECO:0000313" key="9">
    <source>
        <dbReference type="EMBL" id="VDD91614.1"/>
    </source>
</evidence>